<dbReference type="RefSeq" id="WP_154620976.1">
    <property type="nucleotide sequence ID" value="NZ_JBQHVT010000018.1"/>
</dbReference>
<evidence type="ECO:0000313" key="2">
    <source>
        <dbReference type="EMBL" id="MSV25199.1"/>
    </source>
</evidence>
<dbReference type="Proteomes" id="UP000430222">
    <property type="component" value="Unassembled WGS sequence"/>
</dbReference>
<feature type="coiled-coil region" evidence="1">
    <location>
        <begin position="13"/>
        <end position="44"/>
    </location>
</feature>
<protein>
    <submittedName>
        <fullName evidence="2">Uncharacterized protein</fullName>
    </submittedName>
</protein>
<keyword evidence="1" id="KW-0175">Coiled coil</keyword>
<reference evidence="2 3" key="1">
    <citation type="submission" date="2019-08" db="EMBL/GenBank/DDBJ databases">
        <title>In-depth cultivation of the pig gut microbiome towards novel bacterial diversity and tailored functional studies.</title>
        <authorList>
            <person name="Wylensek D."/>
            <person name="Hitch T.C.A."/>
            <person name="Clavel T."/>
        </authorList>
    </citation>
    <scope>NUCLEOTIDE SEQUENCE [LARGE SCALE GENOMIC DNA]</scope>
    <source>
        <strain evidence="3">WCA-380-WT-3B3</strain>
    </source>
</reference>
<dbReference type="EMBL" id="VUNL01000008">
    <property type="protein sequence ID" value="MSV25199.1"/>
    <property type="molecule type" value="Genomic_DNA"/>
</dbReference>
<dbReference type="AlphaFoldDB" id="A0A6I2UXR7"/>
<comment type="caution">
    <text evidence="2">The sequence shown here is derived from an EMBL/GenBank/DDBJ whole genome shotgun (WGS) entry which is preliminary data.</text>
</comment>
<accession>A0A6I2UXR7</accession>
<organism evidence="2 3">
    <name type="scientific">Selenomonas montiformis</name>
    <dbReference type="NCBI Taxonomy" id="2652285"/>
    <lineage>
        <taxon>Bacteria</taxon>
        <taxon>Bacillati</taxon>
        <taxon>Bacillota</taxon>
        <taxon>Negativicutes</taxon>
        <taxon>Selenomonadales</taxon>
        <taxon>Selenomonadaceae</taxon>
        <taxon>Selenomonas</taxon>
    </lineage>
</organism>
<name>A0A6I2UXR7_9FIRM</name>
<keyword evidence="3" id="KW-1185">Reference proteome</keyword>
<sequence>MSERLAARKAGGASFLADEIHTLREQVEALLDEERELSAAWERAVCKWPVIDSDWMNKISVN</sequence>
<gene>
    <name evidence="2" type="ORF">FYJ78_08395</name>
</gene>
<evidence type="ECO:0000256" key="1">
    <source>
        <dbReference type="SAM" id="Coils"/>
    </source>
</evidence>
<proteinExistence type="predicted"/>
<evidence type="ECO:0000313" key="3">
    <source>
        <dbReference type="Proteomes" id="UP000430222"/>
    </source>
</evidence>